<organism evidence="5 6">
    <name type="scientific">Pueribacillus theae</name>
    <dbReference type="NCBI Taxonomy" id="2171751"/>
    <lineage>
        <taxon>Bacteria</taxon>
        <taxon>Bacillati</taxon>
        <taxon>Bacillota</taxon>
        <taxon>Bacilli</taxon>
        <taxon>Bacillales</taxon>
        <taxon>Bacillaceae</taxon>
        <taxon>Pueribacillus</taxon>
    </lineage>
</organism>
<accession>A0A2U1JUK2</accession>
<dbReference type="GO" id="GO:0016788">
    <property type="term" value="F:hydrolase activity, acting on ester bonds"/>
    <property type="evidence" value="ECO:0007669"/>
    <property type="project" value="InterPro"/>
</dbReference>
<comment type="cofactor">
    <cofactor evidence="1">
        <name>Mg(2+)</name>
        <dbReference type="ChEBI" id="CHEBI:18420"/>
    </cofactor>
</comment>
<dbReference type="Pfam" id="PF08774">
    <property type="entry name" value="VRR_NUC"/>
    <property type="match status" value="1"/>
</dbReference>
<evidence type="ECO:0000256" key="1">
    <source>
        <dbReference type="ARBA" id="ARBA00001946"/>
    </source>
</evidence>
<name>A0A2U1JUK2_9BACI</name>
<dbReference type="InterPro" id="IPR011335">
    <property type="entry name" value="Restrct_endonuc-II-like"/>
</dbReference>
<keyword evidence="2" id="KW-0540">Nuclease</keyword>
<dbReference type="InterPro" id="IPR011856">
    <property type="entry name" value="tRNA_endonuc-like_dom_sf"/>
</dbReference>
<sequence>MSKPLEKHIETKIRGYLDGLGAYHIKTHGSAYSRAGTPDIICCINGKFVAIEVKRPTGVISELQKAHIRLIEQAGGVAFVAYSVADTKEQLQRFDVI</sequence>
<evidence type="ECO:0000256" key="2">
    <source>
        <dbReference type="ARBA" id="ARBA00022722"/>
    </source>
</evidence>
<keyword evidence="3" id="KW-0378">Hydrolase</keyword>
<gene>
    <name evidence="5" type="ORF">DCC39_14410</name>
</gene>
<dbReference type="InterPro" id="IPR014883">
    <property type="entry name" value="VRR_NUC"/>
</dbReference>
<dbReference type="GO" id="GO:0003676">
    <property type="term" value="F:nucleic acid binding"/>
    <property type="evidence" value="ECO:0007669"/>
    <property type="project" value="InterPro"/>
</dbReference>
<evidence type="ECO:0000313" key="6">
    <source>
        <dbReference type="Proteomes" id="UP000245998"/>
    </source>
</evidence>
<dbReference type="SUPFAM" id="SSF52980">
    <property type="entry name" value="Restriction endonuclease-like"/>
    <property type="match status" value="1"/>
</dbReference>
<protein>
    <submittedName>
        <fullName evidence="5">Recombinase RecB</fullName>
    </submittedName>
</protein>
<dbReference type="AlphaFoldDB" id="A0A2U1JUK2"/>
<keyword evidence="6" id="KW-1185">Reference proteome</keyword>
<dbReference type="Proteomes" id="UP000245998">
    <property type="component" value="Unassembled WGS sequence"/>
</dbReference>
<dbReference type="RefSeq" id="WP_116555602.1">
    <property type="nucleotide sequence ID" value="NZ_QCZG01000035.1"/>
</dbReference>
<dbReference type="GO" id="GO:0004518">
    <property type="term" value="F:nuclease activity"/>
    <property type="evidence" value="ECO:0007669"/>
    <property type="project" value="UniProtKB-KW"/>
</dbReference>
<proteinExistence type="predicted"/>
<dbReference type="SMART" id="SM00990">
    <property type="entry name" value="VRR_NUC"/>
    <property type="match status" value="1"/>
</dbReference>
<dbReference type="OrthoDB" id="1682640at2"/>
<feature type="domain" description="VRR-NUC" evidence="4">
    <location>
        <begin position="4"/>
        <end position="85"/>
    </location>
</feature>
<comment type="caution">
    <text evidence="5">The sequence shown here is derived from an EMBL/GenBank/DDBJ whole genome shotgun (WGS) entry which is preliminary data.</text>
</comment>
<dbReference type="EMBL" id="QCZG01000035">
    <property type="protein sequence ID" value="PWA08629.1"/>
    <property type="molecule type" value="Genomic_DNA"/>
</dbReference>
<reference evidence="5 6" key="1">
    <citation type="submission" date="2018-04" db="EMBL/GenBank/DDBJ databases">
        <title>Camelliibacillus theae gen. nov., sp. nov., isolated from Pu'er tea.</title>
        <authorList>
            <person name="Niu L."/>
        </authorList>
    </citation>
    <scope>NUCLEOTIDE SEQUENCE [LARGE SCALE GENOMIC DNA]</scope>
    <source>
        <strain evidence="5 6">T8</strain>
    </source>
</reference>
<evidence type="ECO:0000259" key="4">
    <source>
        <dbReference type="SMART" id="SM00990"/>
    </source>
</evidence>
<evidence type="ECO:0000313" key="5">
    <source>
        <dbReference type="EMBL" id="PWA08629.1"/>
    </source>
</evidence>
<dbReference type="Gene3D" id="3.40.1350.10">
    <property type="match status" value="1"/>
</dbReference>
<evidence type="ECO:0000256" key="3">
    <source>
        <dbReference type="ARBA" id="ARBA00022801"/>
    </source>
</evidence>